<dbReference type="EMBL" id="NPDX01000001">
    <property type="protein sequence ID" value="PJZ84851.1"/>
    <property type="molecule type" value="Genomic_DNA"/>
</dbReference>
<name>A0A2N0AKW7_9LEPT</name>
<reference evidence="1 2" key="1">
    <citation type="submission" date="2017-07" db="EMBL/GenBank/DDBJ databases">
        <title>Leptospira spp. isolated from tropical soils.</title>
        <authorList>
            <person name="Thibeaux R."/>
            <person name="Iraola G."/>
            <person name="Ferres I."/>
            <person name="Bierque E."/>
            <person name="Girault D."/>
            <person name="Soupe-Gilbert M.-E."/>
            <person name="Picardeau M."/>
            <person name="Goarant C."/>
        </authorList>
    </citation>
    <scope>NUCLEOTIDE SEQUENCE [LARGE SCALE GENOMIC DNA]</scope>
    <source>
        <strain evidence="1 2">FH2-B-A1</strain>
    </source>
</reference>
<organism evidence="1 2">
    <name type="scientific">Leptospira harrisiae</name>
    <dbReference type="NCBI Taxonomy" id="2023189"/>
    <lineage>
        <taxon>Bacteria</taxon>
        <taxon>Pseudomonadati</taxon>
        <taxon>Spirochaetota</taxon>
        <taxon>Spirochaetia</taxon>
        <taxon>Leptospirales</taxon>
        <taxon>Leptospiraceae</taxon>
        <taxon>Leptospira</taxon>
    </lineage>
</organism>
<evidence type="ECO:0000313" key="2">
    <source>
        <dbReference type="Proteomes" id="UP000232145"/>
    </source>
</evidence>
<protein>
    <submittedName>
        <fullName evidence="1">Uncharacterized protein</fullName>
    </submittedName>
</protein>
<sequence>MKRWLQIASVLILLPFIGKILFLETGLLAQSMYQLSMVCHCNHGSKNEIHKEEDSPVSKRIVCHLTKDAGPHVCSCAKKKSATKVLQSQSMNPSFATETKFNPLITYEVIFFAFQPNAHLRNGFAHLPYKPPRNLHS</sequence>
<accession>A0A2N0AKW7</accession>
<evidence type="ECO:0000313" key="1">
    <source>
        <dbReference type="EMBL" id="PJZ84851.1"/>
    </source>
</evidence>
<proteinExistence type="predicted"/>
<gene>
    <name evidence="1" type="ORF">CH364_00795</name>
</gene>
<dbReference type="OrthoDB" id="335838at2"/>
<keyword evidence="2" id="KW-1185">Reference proteome</keyword>
<dbReference type="InterPro" id="IPR058083">
    <property type="entry name" value="LIC_11090-like"/>
</dbReference>
<dbReference type="Proteomes" id="UP000232145">
    <property type="component" value="Unassembled WGS sequence"/>
</dbReference>
<dbReference type="NCBIfam" id="NF047775">
    <property type="entry name" value="LIC_11090_fam"/>
    <property type="match status" value="1"/>
</dbReference>
<dbReference type="RefSeq" id="WP_100741737.1">
    <property type="nucleotide sequence ID" value="NZ_NPDW01000001.1"/>
</dbReference>
<comment type="caution">
    <text evidence="1">The sequence shown here is derived from an EMBL/GenBank/DDBJ whole genome shotgun (WGS) entry which is preliminary data.</text>
</comment>
<dbReference type="AlphaFoldDB" id="A0A2N0AKW7"/>